<name>A0A923PPC3_9BACT</name>
<gene>
    <name evidence="1" type="ORF">H9S92_12235</name>
</gene>
<dbReference type="RefSeq" id="WP_187466998.1">
    <property type="nucleotide sequence ID" value="NZ_JACSIT010000114.1"/>
</dbReference>
<evidence type="ECO:0000313" key="1">
    <source>
        <dbReference type="EMBL" id="MBC6994938.1"/>
    </source>
</evidence>
<keyword evidence="2" id="KW-1185">Reference proteome</keyword>
<reference evidence="1" key="1">
    <citation type="submission" date="2020-08" db="EMBL/GenBank/DDBJ databases">
        <title>Lewinella bacteria from marine environments.</title>
        <authorList>
            <person name="Zhong Y."/>
        </authorList>
    </citation>
    <scope>NUCLEOTIDE SEQUENCE</scope>
    <source>
        <strain evidence="1">KCTC 42187</strain>
    </source>
</reference>
<dbReference type="EMBL" id="JACSIT010000114">
    <property type="protein sequence ID" value="MBC6994938.1"/>
    <property type="molecule type" value="Genomic_DNA"/>
</dbReference>
<sequence>MRKLPFSLKNQIVSNFGLKNYTAADSLRNALYDLYRNESLPDGIDEFFNYDFFKIDSLNIWGYEWFEELPSDRFSSSFTKIVYYVYSTDDEGNDKDQLYRLHVLMYHGNSDKFDYVLTKRLETATNEISGTLWCYTYKDKIDLEKLKMDVMKVINGELNPCLSEKE</sequence>
<dbReference type="AlphaFoldDB" id="A0A923PPC3"/>
<accession>A0A923PPC3</accession>
<evidence type="ECO:0000313" key="2">
    <source>
        <dbReference type="Proteomes" id="UP000650081"/>
    </source>
</evidence>
<comment type="caution">
    <text evidence="1">The sequence shown here is derived from an EMBL/GenBank/DDBJ whole genome shotgun (WGS) entry which is preliminary data.</text>
</comment>
<organism evidence="1 2">
    <name type="scientific">Neolewinella lacunae</name>
    <dbReference type="NCBI Taxonomy" id="1517758"/>
    <lineage>
        <taxon>Bacteria</taxon>
        <taxon>Pseudomonadati</taxon>
        <taxon>Bacteroidota</taxon>
        <taxon>Saprospiria</taxon>
        <taxon>Saprospirales</taxon>
        <taxon>Lewinellaceae</taxon>
        <taxon>Neolewinella</taxon>
    </lineage>
</organism>
<protein>
    <submittedName>
        <fullName evidence="1">Uncharacterized protein</fullName>
    </submittedName>
</protein>
<proteinExistence type="predicted"/>
<dbReference type="Proteomes" id="UP000650081">
    <property type="component" value="Unassembled WGS sequence"/>
</dbReference>